<protein>
    <submittedName>
        <fullName evidence="4">Uncharacterized protein LOC115462756 isoform X1</fullName>
    </submittedName>
</protein>
<dbReference type="Gene3D" id="1.10.10.60">
    <property type="entry name" value="Homeodomain-like"/>
    <property type="match status" value="1"/>
</dbReference>
<dbReference type="Pfam" id="PF13837">
    <property type="entry name" value="Myb_DNA-bind_4"/>
    <property type="match status" value="1"/>
</dbReference>
<name>A0A6P7WZA9_9AMPH</name>
<dbReference type="KEGG" id="muo:115462756"/>
<sequence length="484" mass="53662">MPRGHCWSPEEVRLLLARIGHSGGVRLLMASTSRPNEALWRDICGELAARGYPRNVAQCRAKWKKMKQAFYSEREARRQGQGRPQGLCSPRHYGLLRRLWKQAGRPVFGERRLPDAKDREVQTGRHLNYYLSSPEAEIQFQKSLFLGSEENQSSANEDQVLSPVQRTDDPLERRRSPSRPEVQMKEENGEESDLSLSDFTPAGEITSGGEQEMSDLSDPEFSPVQMINCSFGRERSPGQSESIVSHRTADASTSPPHRQLKTEPQSYELRVKKEEVKEDEEEESNLSLSSTTPAWDITSLGEQDLSNLSYPEYPISQETAGISPLSACHRLKTEPLLSSCSAEILKAQMTPFPLSHSSSCFPTIPIINSVTSFVPSLSIKQENTEKEADAPPEHGASPAAGAGTTLGNQAAAADMQGGSVVSLLQSMQQILTQLLHTSQQQQVLLESLANDTVSHLNLISDNLLQVGETLQEMLLKAHHRNQVE</sequence>
<dbReference type="GeneID" id="115462756"/>
<dbReference type="AlphaFoldDB" id="A0A6P7WZA9"/>
<feature type="compositionally biased region" description="Polar residues" evidence="1">
    <location>
        <begin position="237"/>
        <end position="256"/>
    </location>
</feature>
<reference evidence="4" key="1">
    <citation type="submission" date="2025-08" db="UniProtKB">
        <authorList>
            <consortium name="RefSeq"/>
        </authorList>
    </citation>
    <scope>IDENTIFICATION</scope>
</reference>
<feature type="domain" description="Myb-like" evidence="2">
    <location>
        <begin position="7"/>
        <end position="67"/>
    </location>
</feature>
<feature type="compositionally biased region" description="Basic and acidic residues" evidence="1">
    <location>
        <begin position="166"/>
        <end position="175"/>
    </location>
</feature>
<dbReference type="Proteomes" id="UP000515156">
    <property type="component" value="Chromosome 2"/>
</dbReference>
<dbReference type="InterPro" id="IPR044822">
    <property type="entry name" value="Myb_DNA-bind_4"/>
</dbReference>
<gene>
    <name evidence="4" type="primary">LOC115462756</name>
</gene>
<evidence type="ECO:0000313" key="3">
    <source>
        <dbReference type="Proteomes" id="UP000515156"/>
    </source>
</evidence>
<evidence type="ECO:0000313" key="4">
    <source>
        <dbReference type="RefSeq" id="XP_030048597.1"/>
    </source>
</evidence>
<feature type="region of interest" description="Disordered" evidence="1">
    <location>
        <begin position="381"/>
        <end position="404"/>
    </location>
</feature>
<keyword evidence="3" id="KW-1185">Reference proteome</keyword>
<proteinExistence type="predicted"/>
<dbReference type="RefSeq" id="XP_030048597.1">
    <property type="nucleotide sequence ID" value="XM_030192737.1"/>
</dbReference>
<feature type="compositionally biased region" description="Polar residues" evidence="1">
    <location>
        <begin position="149"/>
        <end position="165"/>
    </location>
</feature>
<dbReference type="OrthoDB" id="9905124at2759"/>
<dbReference type="PROSITE" id="PS50090">
    <property type="entry name" value="MYB_LIKE"/>
    <property type="match status" value="1"/>
</dbReference>
<dbReference type="InterPro" id="IPR001005">
    <property type="entry name" value="SANT/Myb"/>
</dbReference>
<organism evidence="3 4">
    <name type="scientific">Microcaecilia unicolor</name>
    <dbReference type="NCBI Taxonomy" id="1415580"/>
    <lineage>
        <taxon>Eukaryota</taxon>
        <taxon>Metazoa</taxon>
        <taxon>Chordata</taxon>
        <taxon>Craniata</taxon>
        <taxon>Vertebrata</taxon>
        <taxon>Euteleostomi</taxon>
        <taxon>Amphibia</taxon>
        <taxon>Gymnophiona</taxon>
        <taxon>Siphonopidae</taxon>
        <taxon>Microcaecilia</taxon>
    </lineage>
</organism>
<feature type="compositionally biased region" description="Basic and acidic residues" evidence="1">
    <location>
        <begin position="382"/>
        <end position="392"/>
    </location>
</feature>
<feature type="region of interest" description="Disordered" evidence="1">
    <location>
        <begin position="149"/>
        <end position="295"/>
    </location>
</feature>
<evidence type="ECO:0000259" key="2">
    <source>
        <dbReference type="PROSITE" id="PS50090"/>
    </source>
</evidence>
<dbReference type="InParanoid" id="A0A6P7WZA9"/>
<accession>A0A6P7WZA9</accession>
<evidence type="ECO:0000256" key="1">
    <source>
        <dbReference type="SAM" id="MobiDB-lite"/>
    </source>
</evidence>